<dbReference type="PROSITE" id="PS50222">
    <property type="entry name" value="EF_HAND_2"/>
    <property type="match status" value="1"/>
</dbReference>
<dbReference type="PROSITE" id="PS00018">
    <property type="entry name" value="EF_HAND_1"/>
    <property type="match status" value="1"/>
</dbReference>
<accession>A0A1I6SHR4</accession>
<feature type="region of interest" description="Disordered" evidence="1">
    <location>
        <begin position="65"/>
        <end position="85"/>
    </location>
</feature>
<keyword evidence="4" id="KW-1185">Reference proteome</keyword>
<name>A0A1I6SHR4_9CAUL</name>
<organism evidence="3 4">
    <name type="scientific">Brevundimonas viscosa</name>
    <dbReference type="NCBI Taxonomy" id="871741"/>
    <lineage>
        <taxon>Bacteria</taxon>
        <taxon>Pseudomonadati</taxon>
        <taxon>Pseudomonadota</taxon>
        <taxon>Alphaproteobacteria</taxon>
        <taxon>Caulobacterales</taxon>
        <taxon>Caulobacteraceae</taxon>
        <taxon>Brevundimonas</taxon>
    </lineage>
</organism>
<dbReference type="GO" id="GO:0005509">
    <property type="term" value="F:calcium ion binding"/>
    <property type="evidence" value="ECO:0007669"/>
    <property type="project" value="InterPro"/>
</dbReference>
<sequence length="200" mass="21908">MLTLIALSAVLLQEPPAPPSPPEAHTRFMMMGPHGHAAMDRDGDGQVTREEFATPMNEAFARLDRDGDGRLSGEELASRHGDREHDVMILRGGEPGMHRFELRRHDGPSAPGERHEIVIRGPGGEGGPHVFHFDSGDGHAAARMDADGDDKVSEAEFTARLREAFARMDVDGSGFLEEGERGGDGEVRVITRRLERREAE</sequence>
<dbReference type="RefSeq" id="WP_218151450.1">
    <property type="nucleotide sequence ID" value="NZ_FOZV01000005.1"/>
</dbReference>
<dbReference type="SUPFAM" id="SSF47473">
    <property type="entry name" value="EF-hand"/>
    <property type="match status" value="2"/>
</dbReference>
<evidence type="ECO:0000256" key="1">
    <source>
        <dbReference type="SAM" id="MobiDB-lite"/>
    </source>
</evidence>
<protein>
    <submittedName>
        <fullName evidence="3">EF hand</fullName>
    </submittedName>
</protein>
<dbReference type="AlphaFoldDB" id="A0A1I6SHR4"/>
<dbReference type="InterPro" id="IPR002048">
    <property type="entry name" value="EF_hand_dom"/>
</dbReference>
<dbReference type="Proteomes" id="UP000198788">
    <property type="component" value="Unassembled WGS sequence"/>
</dbReference>
<evidence type="ECO:0000313" key="3">
    <source>
        <dbReference type="EMBL" id="SFS76477.1"/>
    </source>
</evidence>
<dbReference type="STRING" id="871741.SAMN05192570_2433"/>
<dbReference type="InterPro" id="IPR011992">
    <property type="entry name" value="EF-hand-dom_pair"/>
</dbReference>
<feature type="domain" description="EF-hand" evidence="2">
    <location>
        <begin position="51"/>
        <end position="86"/>
    </location>
</feature>
<dbReference type="EMBL" id="FOZV01000005">
    <property type="protein sequence ID" value="SFS76477.1"/>
    <property type="molecule type" value="Genomic_DNA"/>
</dbReference>
<gene>
    <name evidence="3" type="ORF">SAMN05192570_2433</name>
</gene>
<reference evidence="4" key="1">
    <citation type="submission" date="2016-10" db="EMBL/GenBank/DDBJ databases">
        <authorList>
            <person name="Varghese N."/>
            <person name="Submissions S."/>
        </authorList>
    </citation>
    <scope>NUCLEOTIDE SEQUENCE [LARGE SCALE GENOMIC DNA]</scope>
    <source>
        <strain evidence="4">CGMCC 1.10683</strain>
    </source>
</reference>
<evidence type="ECO:0000259" key="2">
    <source>
        <dbReference type="PROSITE" id="PS50222"/>
    </source>
</evidence>
<dbReference type="Pfam" id="PF13202">
    <property type="entry name" value="EF-hand_5"/>
    <property type="match status" value="3"/>
</dbReference>
<proteinExistence type="predicted"/>
<dbReference type="Gene3D" id="1.10.238.10">
    <property type="entry name" value="EF-hand"/>
    <property type="match status" value="2"/>
</dbReference>
<dbReference type="InterPro" id="IPR018247">
    <property type="entry name" value="EF_Hand_1_Ca_BS"/>
</dbReference>
<evidence type="ECO:0000313" key="4">
    <source>
        <dbReference type="Proteomes" id="UP000198788"/>
    </source>
</evidence>